<feature type="transmembrane region" description="Helical" evidence="1">
    <location>
        <begin position="20"/>
        <end position="38"/>
    </location>
</feature>
<dbReference type="EMBL" id="AMZN01000014">
    <property type="protein sequence ID" value="ELR72889.1"/>
    <property type="molecule type" value="Genomic_DNA"/>
</dbReference>
<name>L8JZ18_9BACT</name>
<dbReference type="Proteomes" id="UP000011135">
    <property type="component" value="Unassembled WGS sequence"/>
</dbReference>
<keyword evidence="1" id="KW-0812">Transmembrane</keyword>
<keyword evidence="1" id="KW-0472">Membrane</keyword>
<comment type="caution">
    <text evidence="2">The sequence shown here is derived from an EMBL/GenBank/DDBJ whole genome shotgun (WGS) entry which is preliminary data.</text>
</comment>
<accession>L8JZ18</accession>
<evidence type="ECO:0000313" key="2">
    <source>
        <dbReference type="EMBL" id="ELR72889.1"/>
    </source>
</evidence>
<reference evidence="2 3" key="1">
    <citation type="submission" date="2012-12" db="EMBL/GenBank/DDBJ databases">
        <title>Genome assembly of Fulvivirga imtechensis AK7.</title>
        <authorList>
            <person name="Nupur N."/>
            <person name="Khatri I."/>
            <person name="Kumar R."/>
            <person name="Subramanian S."/>
            <person name="Pinnaka A."/>
        </authorList>
    </citation>
    <scope>NUCLEOTIDE SEQUENCE [LARGE SCALE GENOMIC DNA]</scope>
    <source>
        <strain evidence="2 3">AK7</strain>
    </source>
</reference>
<gene>
    <name evidence="2" type="ORF">C900_00850</name>
</gene>
<dbReference type="AlphaFoldDB" id="L8JZ18"/>
<sequence>MLVVGVGKGILTVPDSKSKIVFGAVLLEWLVIGLLMLINST</sequence>
<organism evidence="2 3">
    <name type="scientific">Fulvivirga imtechensis AK7</name>
    <dbReference type="NCBI Taxonomy" id="1237149"/>
    <lineage>
        <taxon>Bacteria</taxon>
        <taxon>Pseudomonadati</taxon>
        <taxon>Bacteroidota</taxon>
        <taxon>Cytophagia</taxon>
        <taxon>Cytophagales</taxon>
        <taxon>Fulvivirgaceae</taxon>
        <taxon>Fulvivirga</taxon>
    </lineage>
</organism>
<protein>
    <submittedName>
        <fullName evidence="2">Uncharacterized protein</fullName>
    </submittedName>
</protein>
<evidence type="ECO:0000256" key="1">
    <source>
        <dbReference type="SAM" id="Phobius"/>
    </source>
</evidence>
<evidence type="ECO:0000313" key="3">
    <source>
        <dbReference type="Proteomes" id="UP000011135"/>
    </source>
</evidence>
<keyword evidence="3" id="KW-1185">Reference proteome</keyword>
<keyword evidence="1" id="KW-1133">Transmembrane helix</keyword>
<proteinExistence type="predicted"/>